<organism evidence="8 9">
    <name type="scientific">Gambusia affinis</name>
    <name type="common">Western mosquitofish</name>
    <name type="synonym">Heterandria affinis</name>
    <dbReference type="NCBI Taxonomy" id="33528"/>
    <lineage>
        <taxon>Eukaryota</taxon>
        <taxon>Metazoa</taxon>
        <taxon>Chordata</taxon>
        <taxon>Craniata</taxon>
        <taxon>Vertebrata</taxon>
        <taxon>Euteleostomi</taxon>
        <taxon>Actinopterygii</taxon>
        <taxon>Neopterygii</taxon>
        <taxon>Teleostei</taxon>
        <taxon>Neoteleostei</taxon>
        <taxon>Acanthomorphata</taxon>
        <taxon>Ovalentaria</taxon>
        <taxon>Atherinomorphae</taxon>
        <taxon>Cyprinodontiformes</taxon>
        <taxon>Poeciliidae</taxon>
        <taxon>Poeciliinae</taxon>
        <taxon>Gambusia</taxon>
    </lineage>
</organism>
<feature type="disulfide bond" evidence="6">
    <location>
        <begin position="312"/>
        <end position="319"/>
    </location>
</feature>
<dbReference type="InterPro" id="IPR036836">
    <property type="entry name" value="Agouti_dom_sf"/>
</dbReference>
<dbReference type="GO" id="GO:2000253">
    <property type="term" value="P:positive regulation of feeding behavior"/>
    <property type="evidence" value="ECO:0007669"/>
    <property type="project" value="TreeGrafter"/>
</dbReference>
<dbReference type="GO" id="GO:0005184">
    <property type="term" value="F:neuropeptide hormone activity"/>
    <property type="evidence" value="ECO:0007669"/>
    <property type="project" value="TreeGrafter"/>
</dbReference>
<evidence type="ECO:0000256" key="1">
    <source>
        <dbReference type="ARBA" id="ARBA00004613"/>
    </source>
</evidence>
<keyword evidence="3" id="KW-0732">Signal</keyword>
<feature type="disulfide bond" evidence="6">
    <location>
        <begin position="303"/>
        <end position="321"/>
    </location>
</feature>
<comment type="caution">
    <text evidence="8">The sequence shown here is derived from an EMBL/GenBank/DDBJ whole genome shotgun (WGS) entry which is preliminary data.</text>
</comment>
<dbReference type="InterPro" id="IPR027300">
    <property type="entry name" value="Agouti_dom"/>
</dbReference>
<dbReference type="GO" id="GO:0009755">
    <property type="term" value="P:hormone-mediated signaling pathway"/>
    <property type="evidence" value="ECO:0007669"/>
    <property type="project" value="InterPro"/>
</dbReference>
<gene>
    <name evidence="8" type="ORF">CCH79_00020505</name>
</gene>
<sequence>MKHIHIPTCFHPETEQMRNKNRVLVQTDMNRFLGLEAGLDTNPGFFSVREENLPDLPNFYAAQKKTCWFQPLGGVTAKIDSKPSVIDGSSFHQSTKQLWSHLSTSGSDSSSQTEPSLDPFLCWTSSVAEVLGDAPCWSCDLFLLIGFKSPSAPPETETQRPPQPEEALVGAAEDCGSCSAVFLLLVFGDGSRMFGLLLLCCASSGLLRPAGSLVHGGVRLDDGPAVAIRPDAAYLADIDRGHAPSPLQDGSLLPVDSEEDRLLMEAGSNNEDLSALQLQGRAVRSPRRCIPHQQFCLGYSLPCCDPCDTCYCRFYNAICYCRPVGHTCPQRPT</sequence>
<dbReference type="Pfam" id="PF05039">
    <property type="entry name" value="Agouti"/>
    <property type="match status" value="1"/>
</dbReference>
<dbReference type="PANTHER" id="PTHR16551:SF4">
    <property type="entry name" value="AGOUTI-RELATED PROTEIN"/>
    <property type="match status" value="1"/>
</dbReference>
<evidence type="ECO:0000256" key="4">
    <source>
        <dbReference type="ARBA" id="ARBA00022854"/>
    </source>
</evidence>
<dbReference type="GO" id="GO:0007218">
    <property type="term" value="P:neuropeptide signaling pathway"/>
    <property type="evidence" value="ECO:0007669"/>
    <property type="project" value="TreeGrafter"/>
</dbReference>
<dbReference type="Gene3D" id="4.10.760.10">
    <property type="entry name" value="Agouti domain"/>
    <property type="match status" value="1"/>
</dbReference>
<evidence type="ECO:0000256" key="3">
    <source>
        <dbReference type="ARBA" id="ARBA00022729"/>
    </source>
</evidence>
<evidence type="ECO:0000313" key="9">
    <source>
        <dbReference type="Proteomes" id="UP000250572"/>
    </source>
</evidence>
<dbReference type="EMBL" id="NHOQ01002932">
    <property type="protein sequence ID" value="PWA13790.1"/>
    <property type="molecule type" value="Genomic_DNA"/>
</dbReference>
<keyword evidence="2" id="KW-0964">Secreted</keyword>
<dbReference type="PANTHER" id="PTHR16551">
    <property type="entry name" value="AGOUTI RELATED"/>
    <property type="match status" value="1"/>
</dbReference>
<dbReference type="InterPro" id="IPR007733">
    <property type="entry name" value="Agouti"/>
</dbReference>
<keyword evidence="9" id="KW-1185">Reference proteome</keyword>
<reference evidence="8 9" key="1">
    <citation type="journal article" date="2018" name="G3 (Bethesda)">
        <title>A High-Quality Reference Genome for the Invasive Mosquitofish Gambusia affinis Using a Chicago Library.</title>
        <authorList>
            <person name="Hoffberg S.L."/>
            <person name="Troendle N.J."/>
            <person name="Glenn T.C."/>
            <person name="Mahmud O."/>
            <person name="Louha S."/>
            <person name="Chalopin D."/>
            <person name="Bennetzen J.L."/>
            <person name="Mauricio R."/>
        </authorList>
    </citation>
    <scope>NUCLEOTIDE SEQUENCE [LARGE SCALE GENOMIC DNA]</scope>
    <source>
        <strain evidence="8">NE01/NJP1002.9</strain>
        <tissue evidence="8">Muscle</tissue>
    </source>
</reference>
<dbReference type="AlphaFoldDB" id="A0A315UQF0"/>
<dbReference type="SUPFAM" id="SSF57055">
    <property type="entry name" value="Agouti-related protein"/>
    <property type="match status" value="1"/>
</dbReference>
<feature type="disulfide bond" evidence="6">
    <location>
        <begin position="289"/>
        <end position="304"/>
    </location>
</feature>
<evidence type="ECO:0000259" key="7">
    <source>
        <dbReference type="PROSITE" id="PS51150"/>
    </source>
</evidence>
<feature type="disulfide bond" evidence="6">
    <location>
        <begin position="307"/>
        <end position="328"/>
    </location>
</feature>
<comment type="subcellular location">
    <subcellularLocation>
        <location evidence="1">Secreted</location>
    </subcellularLocation>
</comment>
<dbReference type="PROSITE" id="PS60024">
    <property type="entry name" value="AGOUTI_1"/>
    <property type="match status" value="1"/>
</dbReference>
<feature type="disulfide bond" evidence="6">
    <location>
        <begin position="296"/>
        <end position="310"/>
    </location>
</feature>
<name>A0A315UQF0_GAMAF</name>
<accession>A0A315UQF0</accession>
<dbReference type="PROSITE" id="PS51150">
    <property type="entry name" value="AGOUTI_2"/>
    <property type="match status" value="1"/>
</dbReference>
<keyword evidence="4" id="KW-0960">Knottin</keyword>
<evidence type="ECO:0000256" key="6">
    <source>
        <dbReference type="PROSITE-ProRule" id="PRU00494"/>
    </source>
</evidence>
<evidence type="ECO:0000313" key="8">
    <source>
        <dbReference type="EMBL" id="PWA13790.1"/>
    </source>
</evidence>
<keyword evidence="5 6" id="KW-1015">Disulfide bond</keyword>
<dbReference type="GO" id="GO:0008343">
    <property type="term" value="P:adult feeding behavior"/>
    <property type="evidence" value="ECO:0007669"/>
    <property type="project" value="TreeGrafter"/>
</dbReference>
<dbReference type="GO" id="GO:0070996">
    <property type="term" value="F:type 1 melanocortin receptor binding"/>
    <property type="evidence" value="ECO:0007669"/>
    <property type="project" value="TreeGrafter"/>
</dbReference>
<dbReference type="Proteomes" id="UP000250572">
    <property type="component" value="Unassembled WGS sequence"/>
</dbReference>
<dbReference type="SMART" id="SM00792">
    <property type="entry name" value="Agouti"/>
    <property type="match status" value="1"/>
</dbReference>
<feature type="domain" description="Agouti" evidence="7">
    <location>
        <begin position="289"/>
        <end position="328"/>
    </location>
</feature>
<evidence type="ECO:0000256" key="2">
    <source>
        <dbReference type="ARBA" id="ARBA00022525"/>
    </source>
</evidence>
<proteinExistence type="predicted"/>
<dbReference type="STRING" id="33528.ENSGAFP00000000707"/>
<protein>
    <recommendedName>
        <fullName evidence="7">Agouti domain-containing protein</fullName>
    </recommendedName>
</protein>
<dbReference type="GO" id="GO:0005615">
    <property type="term" value="C:extracellular space"/>
    <property type="evidence" value="ECO:0007669"/>
    <property type="project" value="TreeGrafter"/>
</dbReference>
<evidence type="ECO:0000256" key="5">
    <source>
        <dbReference type="ARBA" id="ARBA00023157"/>
    </source>
</evidence>